<dbReference type="VEuPathDB" id="FungiDB:PCH_Pc22g00050"/>
<dbReference type="Proteomes" id="UP000000724">
    <property type="component" value="Contig Pc00c22"/>
</dbReference>
<protein>
    <submittedName>
        <fullName evidence="1">Pc22g00050 protein</fullName>
    </submittedName>
</protein>
<dbReference type="BioCyc" id="PCHR:PC22G00050-MONOMER"/>
<accession>B6HNZ5</accession>
<keyword evidence="2" id="KW-1185">Reference proteome</keyword>
<evidence type="ECO:0000313" key="2">
    <source>
        <dbReference type="Proteomes" id="UP000000724"/>
    </source>
</evidence>
<dbReference type="AlphaFoldDB" id="B6HNZ5"/>
<name>B6HNZ5_PENRW</name>
<proteinExistence type="predicted"/>
<sequence>MPYLSGHTCLLETNQKDLGNWTWMFTNNNQWHELSFVLTELCLRPLGTDADCAWRAVDYVLLPCGCRKVHARSRRLG</sequence>
<gene>
    <name evidence="1" type="ORF">Pc22g00050</name>
    <name evidence="1" type="ORF">PCH_Pc22g00050</name>
</gene>
<reference evidence="1 2" key="1">
    <citation type="journal article" date="2008" name="Nat. Biotechnol.">
        <title>Genome sequencing and analysis of the filamentous fungus Penicillium chrysogenum.</title>
        <authorList>
            <person name="van den Berg M.A."/>
            <person name="Albang R."/>
            <person name="Albermann K."/>
            <person name="Badger J.H."/>
            <person name="Daran J.-M."/>
            <person name="Driessen A.J.M."/>
            <person name="Garcia-Estrada C."/>
            <person name="Fedorova N.D."/>
            <person name="Harris D.M."/>
            <person name="Heijne W.H.M."/>
            <person name="Joardar V.S."/>
            <person name="Kiel J.A.K.W."/>
            <person name="Kovalchuk A."/>
            <person name="Martin J.F."/>
            <person name="Nierman W.C."/>
            <person name="Nijland J.G."/>
            <person name="Pronk J.T."/>
            <person name="Roubos J.A."/>
            <person name="van der Klei I.J."/>
            <person name="van Peij N.N.M.E."/>
            <person name="Veenhuis M."/>
            <person name="von Doehren H."/>
            <person name="Wagner C."/>
            <person name="Wortman J.R."/>
            <person name="Bovenberg R.A.L."/>
        </authorList>
    </citation>
    <scope>NUCLEOTIDE SEQUENCE [LARGE SCALE GENOMIC DNA]</scope>
    <source>
        <strain evidence="2">ATCC 28089 / DSM 1075 / NRRL 1951 / Wisconsin 54-1255</strain>
    </source>
</reference>
<evidence type="ECO:0000313" key="1">
    <source>
        <dbReference type="EMBL" id="CAP97293.1"/>
    </source>
</evidence>
<dbReference type="EMBL" id="AM920437">
    <property type="protein sequence ID" value="CAP97293.1"/>
    <property type="molecule type" value="Genomic_DNA"/>
</dbReference>
<dbReference type="HOGENOM" id="CLU_2638812_0_0_1"/>
<organism evidence="1 2">
    <name type="scientific">Penicillium rubens (strain ATCC 28089 / DSM 1075 / NRRL 1951 / Wisconsin 54-1255)</name>
    <name type="common">Penicillium chrysogenum</name>
    <dbReference type="NCBI Taxonomy" id="500485"/>
    <lineage>
        <taxon>Eukaryota</taxon>
        <taxon>Fungi</taxon>
        <taxon>Dikarya</taxon>
        <taxon>Ascomycota</taxon>
        <taxon>Pezizomycotina</taxon>
        <taxon>Eurotiomycetes</taxon>
        <taxon>Eurotiomycetidae</taxon>
        <taxon>Eurotiales</taxon>
        <taxon>Aspergillaceae</taxon>
        <taxon>Penicillium</taxon>
        <taxon>Penicillium chrysogenum species complex</taxon>
    </lineage>
</organism>